<keyword evidence="4" id="KW-1185">Reference proteome</keyword>
<dbReference type="RefSeq" id="WP_249247628.1">
    <property type="nucleotide sequence ID" value="NZ_JAKIKT010000001.1"/>
</dbReference>
<feature type="region of interest" description="Disordered" evidence="1">
    <location>
        <begin position="1"/>
        <end position="24"/>
    </location>
</feature>
<reference evidence="3 4" key="1">
    <citation type="submission" date="2022-01" db="EMBL/GenBank/DDBJ databases">
        <title>Whole genome-based taxonomy of the Shewanellaceae.</title>
        <authorList>
            <person name="Martin-Rodriguez A.J."/>
        </authorList>
    </citation>
    <scope>NUCLEOTIDE SEQUENCE [LARGE SCALE GENOMIC DNA]</scope>
    <source>
        <strain evidence="3 4">DSM 21332</strain>
    </source>
</reference>
<sequence>MRINIGKDFSDTPAGRFRSDGKHSGEAFRDDLLEKRLSEVAEDEKLYIKIDDVEGYGSSFLEEAFGGLVRKGKYSSIDLLNKLVFEFEDVDFEFYKKKIIEYIKDAK</sequence>
<evidence type="ECO:0000259" key="2">
    <source>
        <dbReference type="Pfam" id="PF14213"/>
    </source>
</evidence>
<name>A0ABT0N2Y5_9GAMM</name>
<accession>A0ABT0N2Y5</accession>
<dbReference type="InterPro" id="IPR025474">
    <property type="entry name" value="DUF4325"/>
</dbReference>
<feature type="domain" description="DUF4325" evidence="2">
    <location>
        <begin position="25"/>
        <end position="74"/>
    </location>
</feature>
<gene>
    <name evidence="3" type="ORF">L2725_03240</name>
</gene>
<dbReference type="Proteomes" id="UP001202831">
    <property type="component" value="Unassembled WGS sequence"/>
</dbReference>
<evidence type="ECO:0000313" key="3">
    <source>
        <dbReference type="EMBL" id="MCL2912807.1"/>
    </source>
</evidence>
<proteinExistence type="predicted"/>
<evidence type="ECO:0000313" key="4">
    <source>
        <dbReference type="Proteomes" id="UP001202831"/>
    </source>
</evidence>
<comment type="caution">
    <text evidence="3">The sequence shown here is derived from an EMBL/GenBank/DDBJ whole genome shotgun (WGS) entry which is preliminary data.</text>
</comment>
<protein>
    <submittedName>
        <fullName evidence="3">STAS-like domain-containing protein</fullName>
    </submittedName>
</protein>
<dbReference type="Pfam" id="PF14213">
    <property type="entry name" value="DUF4325"/>
    <property type="match status" value="1"/>
</dbReference>
<evidence type="ECO:0000256" key="1">
    <source>
        <dbReference type="SAM" id="MobiDB-lite"/>
    </source>
</evidence>
<organism evidence="3 4">
    <name type="scientific">Shewanella corallii</name>
    <dbReference type="NCBI Taxonomy" id="560080"/>
    <lineage>
        <taxon>Bacteria</taxon>
        <taxon>Pseudomonadati</taxon>
        <taxon>Pseudomonadota</taxon>
        <taxon>Gammaproteobacteria</taxon>
        <taxon>Alteromonadales</taxon>
        <taxon>Shewanellaceae</taxon>
        <taxon>Shewanella</taxon>
    </lineage>
</organism>
<dbReference type="EMBL" id="JAKIKT010000001">
    <property type="protein sequence ID" value="MCL2912807.1"/>
    <property type="molecule type" value="Genomic_DNA"/>
</dbReference>